<evidence type="ECO:0000313" key="2">
    <source>
        <dbReference type="Proteomes" id="UP000253490"/>
    </source>
</evidence>
<evidence type="ECO:0008006" key="3">
    <source>
        <dbReference type="Google" id="ProtNLM"/>
    </source>
</evidence>
<reference evidence="1 2" key="1">
    <citation type="submission" date="2018-06" db="EMBL/GenBank/DDBJ databases">
        <title>Genomic Encyclopedia of Type Strains, Phase IV (KMG-IV): sequencing the most valuable type-strain genomes for metagenomic binning, comparative biology and taxonomic classification.</title>
        <authorList>
            <person name="Goeker M."/>
        </authorList>
    </citation>
    <scope>NUCLEOTIDE SEQUENCE [LARGE SCALE GENOMIC DNA]</scope>
    <source>
        <strain evidence="1 2">DSM 22112</strain>
    </source>
</reference>
<dbReference type="RefSeq" id="WP_113919696.1">
    <property type="nucleotide sequence ID" value="NZ_QNRX01000003.1"/>
</dbReference>
<dbReference type="OrthoDB" id="9781752at2"/>
<dbReference type="AlphaFoldDB" id="A0A366ICG1"/>
<comment type="caution">
    <text evidence="1">The sequence shown here is derived from an EMBL/GenBank/DDBJ whole genome shotgun (WGS) entry which is preliminary data.</text>
</comment>
<keyword evidence="2" id="KW-1185">Reference proteome</keyword>
<dbReference type="SUPFAM" id="SSF52540">
    <property type="entry name" value="P-loop containing nucleoside triphosphate hydrolases"/>
    <property type="match status" value="1"/>
</dbReference>
<dbReference type="Proteomes" id="UP000253490">
    <property type="component" value="Unassembled WGS sequence"/>
</dbReference>
<name>A0A366ICG1_9FIRM</name>
<dbReference type="InterPro" id="IPR027417">
    <property type="entry name" value="P-loop_NTPase"/>
</dbReference>
<gene>
    <name evidence="1" type="ORF">DES36_10322</name>
</gene>
<proteinExistence type="predicted"/>
<accession>A0A366ICG1</accession>
<protein>
    <recommendedName>
        <fullName evidence="3">ATPase</fullName>
    </recommendedName>
</protein>
<sequence>MKNNKCKKLFPGGNTTQGFFSYFDYIIRPDANRFFILKGGPGVGKSSFMKKIGNEMLKKGFTIEEHYCSSSNDSLDALVIKELDIGIVDGTAPHMIDPNNPGAVDEIVNLGDYLDEDYLVKHKTESMAINHETTKCFRRAYKYLNAIVPFIEDIRDIYEDGMDTYRFYQLCDSMQKNIFEHVDKKNRIGFTRHLFGSSIAPKGFIDYQETVFDGIDDITYIKGNWGTGWDTLLEGLGKKATLLGYDVEAYHTPLAPNIIEDLIIPELNIALTTKVKFIDQSSCVIDLDALVDSKILQKYKKEIEYDKKMIDELIVKSIEYVNEAKLAHDKLESFYIPAMDFNAVNEKRKEIVKRILQYA</sequence>
<organism evidence="1 2">
    <name type="scientific">Alkalibaculum bacchi</name>
    <dbReference type="NCBI Taxonomy" id="645887"/>
    <lineage>
        <taxon>Bacteria</taxon>
        <taxon>Bacillati</taxon>
        <taxon>Bacillota</taxon>
        <taxon>Clostridia</taxon>
        <taxon>Eubacteriales</taxon>
        <taxon>Eubacteriaceae</taxon>
        <taxon>Alkalibaculum</taxon>
    </lineage>
</organism>
<evidence type="ECO:0000313" key="1">
    <source>
        <dbReference type="EMBL" id="RBP68261.1"/>
    </source>
</evidence>
<dbReference type="EMBL" id="QNRX01000003">
    <property type="protein sequence ID" value="RBP68261.1"/>
    <property type="molecule type" value="Genomic_DNA"/>
</dbReference>